<protein>
    <submittedName>
        <fullName evidence="2">Uncharacterized protein</fullName>
    </submittedName>
</protein>
<sequence>MSLSSMAEDAALRLQGTPGVSPRAAAATAAAVTAEEMAKGAPPADAKTAGENAARSASGTSVAGSVLTQLVKYVPTETISVYLAVQAALGTVTAPPGRAECQADFTSRWVWLVLLGVATVLLTLGLSYRSQKQVAPDSRFRVPLVEPAAAASAYLIWALSLPTTPLKDFCSYDARAWGPVLLLAGTTIIATTAYVFGKTITWQKVLQEDGDR</sequence>
<keyword evidence="3" id="KW-1185">Reference proteome</keyword>
<organism evidence="2 3">
    <name type="scientific">Actinoplanes siamensis</name>
    <dbReference type="NCBI Taxonomy" id="1223317"/>
    <lineage>
        <taxon>Bacteria</taxon>
        <taxon>Bacillati</taxon>
        <taxon>Actinomycetota</taxon>
        <taxon>Actinomycetes</taxon>
        <taxon>Micromonosporales</taxon>
        <taxon>Micromonosporaceae</taxon>
        <taxon>Actinoplanes</taxon>
    </lineage>
</organism>
<reference evidence="2" key="1">
    <citation type="submission" date="2021-01" db="EMBL/GenBank/DDBJ databases">
        <title>Whole genome shotgun sequence of Actinoplanes siamensis NBRC 109076.</title>
        <authorList>
            <person name="Komaki H."/>
            <person name="Tamura T."/>
        </authorList>
    </citation>
    <scope>NUCLEOTIDE SEQUENCE</scope>
    <source>
        <strain evidence="2">NBRC 109076</strain>
    </source>
</reference>
<keyword evidence="1" id="KW-1133">Transmembrane helix</keyword>
<dbReference type="RefSeq" id="WP_203678153.1">
    <property type="nucleotide sequence ID" value="NZ_BOMW01000018.1"/>
</dbReference>
<keyword evidence="1" id="KW-0812">Transmembrane</keyword>
<gene>
    <name evidence="2" type="ORF">Asi03nite_18930</name>
</gene>
<dbReference type="Proteomes" id="UP000629619">
    <property type="component" value="Unassembled WGS sequence"/>
</dbReference>
<keyword evidence="1" id="KW-0472">Membrane</keyword>
<evidence type="ECO:0000256" key="1">
    <source>
        <dbReference type="SAM" id="Phobius"/>
    </source>
</evidence>
<evidence type="ECO:0000313" key="2">
    <source>
        <dbReference type="EMBL" id="GIF04355.1"/>
    </source>
</evidence>
<feature type="transmembrane region" description="Helical" evidence="1">
    <location>
        <begin position="140"/>
        <end position="157"/>
    </location>
</feature>
<evidence type="ECO:0000313" key="3">
    <source>
        <dbReference type="Proteomes" id="UP000629619"/>
    </source>
</evidence>
<feature type="transmembrane region" description="Helical" evidence="1">
    <location>
        <begin position="177"/>
        <end position="197"/>
    </location>
</feature>
<comment type="caution">
    <text evidence="2">The sequence shown here is derived from an EMBL/GenBank/DDBJ whole genome shotgun (WGS) entry which is preliminary data.</text>
</comment>
<feature type="transmembrane region" description="Helical" evidence="1">
    <location>
        <begin position="109"/>
        <end position="128"/>
    </location>
</feature>
<accession>A0A919N4N7</accession>
<name>A0A919N4N7_9ACTN</name>
<dbReference type="AlphaFoldDB" id="A0A919N4N7"/>
<dbReference type="EMBL" id="BOMW01000018">
    <property type="protein sequence ID" value="GIF04355.1"/>
    <property type="molecule type" value="Genomic_DNA"/>
</dbReference>
<proteinExistence type="predicted"/>